<proteinExistence type="evidence at transcript level"/>
<dbReference type="AlphaFoldDB" id="C4J322"/>
<dbReference type="EMBL" id="BT085219">
    <property type="protein sequence ID" value="ACR35572.1"/>
    <property type="molecule type" value="mRNA"/>
</dbReference>
<accession>C4J322</accession>
<evidence type="ECO:0000313" key="2">
    <source>
        <dbReference type="EMBL" id="ACR35572.1"/>
    </source>
</evidence>
<protein>
    <submittedName>
        <fullName evidence="2">Uncharacterized protein</fullName>
    </submittedName>
</protein>
<reference evidence="2" key="2">
    <citation type="submission" date="2012-06" db="EMBL/GenBank/DDBJ databases">
        <authorList>
            <person name="Yu Y."/>
            <person name="Currie J."/>
            <person name="Lomeli R."/>
            <person name="Angelova A."/>
            <person name="Collura K."/>
            <person name="Wissotski M."/>
            <person name="Campos D."/>
            <person name="Kudrna D."/>
            <person name="Golser W."/>
            <person name="Ashely E."/>
            <person name="Descour A."/>
            <person name="Fernandes J."/>
            <person name="Soderlund C."/>
            <person name="Walbot V."/>
        </authorList>
    </citation>
    <scope>NUCLEOTIDE SEQUENCE</scope>
    <source>
        <strain evidence="2">B73</strain>
    </source>
</reference>
<feature type="region of interest" description="Disordered" evidence="1">
    <location>
        <begin position="7"/>
        <end position="29"/>
    </location>
</feature>
<sequence length="136" mass="14039">MMIAELAAAGGHQGPGTRRRSSSSSSAGGAAAHGHVVVVLALVRGDHGALVVGRALHVLPHRAPRRGALVVAPRVRVPLHHLLPVLAPPEPVVQDVDVAHRLDHQPGLADRLAAAACRAALVLAVLLLPDQADIYT</sequence>
<name>C4J322_MAIZE</name>
<evidence type="ECO:0000256" key="1">
    <source>
        <dbReference type="SAM" id="MobiDB-lite"/>
    </source>
</evidence>
<reference evidence="2" key="1">
    <citation type="journal article" date="2009" name="PLoS Genet.">
        <title>Sequencing, mapping, and analysis of 27,455 maize full-length cDNAs.</title>
        <authorList>
            <person name="Soderlund C."/>
            <person name="Descour A."/>
            <person name="Kudrna D."/>
            <person name="Bomhoff M."/>
            <person name="Boyd L."/>
            <person name="Currie J."/>
            <person name="Angelova A."/>
            <person name="Collura K."/>
            <person name="Wissotski M."/>
            <person name="Ashley E."/>
            <person name="Morrow D."/>
            <person name="Fernandes J."/>
            <person name="Walbot V."/>
            <person name="Yu Y."/>
        </authorList>
    </citation>
    <scope>NUCLEOTIDE SEQUENCE</scope>
    <source>
        <strain evidence="2">B73</strain>
    </source>
</reference>
<organism evidence="2">
    <name type="scientific">Zea mays</name>
    <name type="common">Maize</name>
    <dbReference type="NCBI Taxonomy" id="4577"/>
    <lineage>
        <taxon>Eukaryota</taxon>
        <taxon>Viridiplantae</taxon>
        <taxon>Streptophyta</taxon>
        <taxon>Embryophyta</taxon>
        <taxon>Tracheophyta</taxon>
        <taxon>Spermatophyta</taxon>
        <taxon>Magnoliopsida</taxon>
        <taxon>Liliopsida</taxon>
        <taxon>Poales</taxon>
        <taxon>Poaceae</taxon>
        <taxon>PACMAD clade</taxon>
        <taxon>Panicoideae</taxon>
        <taxon>Andropogonodae</taxon>
        <taxon>Andropogoneae</taxon>
        <taxon>Tripsacinae</taxon>
        <taxon>Zea</taxon>
    </lineage>
</organism>